<protein>
    <submittedName>
        <fullName evidence="9">Uncharacterized protein LOC129341903</fullName>
    </submittedName>
</protein>
<feature type="domain" description="LRRCT" evidence="7">
    <location>
        <begin position="968"/>
        <end position="1015"/>
    </location>
</feature>
<dbReference type="InterPro" id="IPR001611">
    <property type="entry name" value="Leu-rich_rpt"/>
</dbReference>
<dbReference type="GeneID" id="129341903"/>
<evidence type="ECO:0000256" key="5">
    <source>
        <dbReference type="SAM" id="Phobius"/>
    </source>
</evidence>
<dbReference type="GO" id="GO:0005886">
    <property type="term" value="C:plasma membrane"/>
    <property type="evidence" value="ECO:0007669"/>
    <property type="project" value="TreeGrafter"/>
</dbReference>
<feature type="region of interest" description="Disordered" evidence="4">
    <location>
        <begin position="1664"/>
        <end position="1696"/>
    </location>
</feature>
<feature type="signal peptide" evidence="6">
    <location>
        <begin position="1"/>
        <end position="19"/>
    </location>
</feature>
<dbReference type="PRINTS" id="PR00019">
    <property type="entry name" value="LEURICHRPT"/>
</dbReference>
<dbReference type="GO" id="GO:0007616">
    <property type="term" value="P:long-term memory"/>
    <property type="evidence" value="ECO:0007669"/>
    <property type="project" value="TreeGrafter"/>
</dbReference>
<keyword evidence="5" id="KW-0472">Membrane</keyword>
<evidence type="ECO:0000256" key="6">
    <source>
        <dbReference type="SAM" id="SignalP"/>
    </source>
</evidence>
<dbReference type="PROSITE" id="PS51450">
    <property type="entry name" value="LRR"/>
    <property type="match status" value="4"/>
</dbReference>
<evidence type="ECO:0000256" key="4">
    <source>
        <dbReference type="SAM" id="MobiDB-lite"/>
    </source>
</evidence>
<organism evidence="8 9">
    <name type="scientific">Eublepharis macularius</name>
    <name type="common">Leopard gecko</name>
    <name type="synonym">Cyrtodactylus macularius</name>
    <dbReference type="NCBI Taxonomy" id="481883"/>
    <lineage>
        <taxon>Eukaryota</taxon>
        <taxon>Metazoa</taxon>
        <taxon>Chordata</taxon>
        <taxon>Craniata</taxon>
        <taxon>Vertebrata</taxon>
        <taxon>Euteleostomi</taxon>
        <taxon>Lepidosauria</taxon>
        <taxon>Squamata</taxon>
        <taxon>Bifurcata</taxon>
        <taxon>Gekkota</taxon>
        <taxon>Eublepharidae</taxon>
        <taxon>Eublepharinae</taxon>
        <taxon>Eublepharis</taxon>
    </lineage>
</organism>
<feature type="compositionally biased region" description="Polar residues" evidence="4">
    <location>
        <begin position="1664"/>
        <end position="1683"/>
    </location>
</feature>
<feature type="compositionally biased region" description="Low complexity" evidence="4">
    <location>
        <begin position="1393"/>
        <end position="1413"/>
    </location>
</feature>
<feature type="compositionally biased region" description="Basic and acidic residues" evidence="4">
    <location>
        <begin position="1329"/>
        <end position="1352"/>
    </location>
</feature>
<proteinExistence type="predicted"/>
<dbReference type="InterPro" id="IPR032675">
    <property type="entry name" value="LRR_dom_sf"/>
</dbReference>
<dbReference type="Gene3D" id="3.80.10.10">
    <property type="entry name" value="Ribonuclease Inhibitor"/>
    <property type="match status" value="3"/>
</dbReference>
<reference evidence="9" key="1">
    <citation type="submission" date="2025-08" db="UniProtKB">
        <authorList>
            <consortium name="RefSeq"/>
        </authorList>
    </citation>
    <scope>IDENTIFICATION</scope>
    <source>
        <tissue evidence="9">Blood</tissue>
    </source>
</reference>
<dbReference type="Pfam" id="PF13855">
    <property type="entry name" value="LRR_8"/>
    <property type="match status" value="3"/>
</dbReference>
<dbReference type="SMART" id="SM00082">
    <property type="entry name" value="LRRCT"/>
    <property type="match status" value="2"/>
</dbReference>
<feature type="transmembrane region" description="Helical" evidence="5">
    <location>
        <begin position="1030"/>
        <end position="1049"/>
    </location>
</feature>
<dbReference type="PANTHER" id="PTHR24366:SF158">
    <property type="entry name" value="PLATELET GLYCOPROTEIN IB ALPHA CHAIN-LIKE-RELATED"/>
    <property type="match status" value="1"/>
</dbReference>
<gene>
    <name evidence="9" type="primary">LOC129341903</name>
</gene>
<keyword evidence="1" id="KW-0433">Leucine-rich repeat</keyword>
<evidence type="ECO:0000256" key="3">
    <source>
        <dbReference type="ARBA" id="ARBA00022737"/>
    </source>
</evidence>
<feature type="region of interest" description="Disordered" evidence="4">
    <location>
        <begin position="1282"/>
        <end position="1433"/>
    </location>
</feature>
<feature type="domain" description="LRRCT" evidence="7">
    <location>
        <begin position="193"/>
        <end position="245"/>
    </location>
</feature>
<name>A0AA97KCQ0_EUBMA</name>
<dbReference type="SUPFAM" id="SSF52058">
    <property type="entry name" value="L domain-like"/>
    <property type="match status" value="2"/>
</dbReference>
<evidence type="ECO:0000313" key="9">
    <source>
        <dbReference type="RefSeq" id="XP_054853236.1"/>
    </source>
</evidence>
<dbReference type="InterPro" id="IPR003591">
    <property type="entry name" value="Leu-rich_rpt_typical-subtyp"/>
</dbReference>
<keyword evidence="5" id="KW-1133">Transmembrane helix</keyword>
<feature type="chain" id="PRO_5041738999" evidence="6">
    <location>
        <begin position="20"/>
        <end position="1720"/>
    </location>
</feature>
<evidence type="ECO:0000256" key="2">
    <source>
        <dbReference type="ARBA" id="ARBA00022729"/>
    </source>
</evidence>
<keyword evidence="8" id="KW-1185">Reference proteome</keyword>
<feature type="compositionally biased region" description="Basic and acidic residues" evidence="4">
    <location>
        <begin position="439"/>
        <end position="454"/>
    </location>
</feature>
<sequence>MKLIVGLTLVWTAVRLSRGQCVLEKEYFCSSIPNGFPEGLSSILFVVTQLGVINSTVFNSPNLESVTSLALANSGITKIEAGAFHAFRRLIKLGLYQNSLTNVMASWLFDPGHLENLTVAHNLISEIGPNTLSSFTNLTTLNLANNQIRGIASGSFRGLSKLTSIDLSGNNLTSLTRSVFHGLMSPVMKLGSNPWNCSCELQDFGLFLQELVNASLLEDAASVVCRSPRSLQGIQVWNISGLNCSADIESSLFETGFHKVGLPALLTCLVLISFILLLILIWMVKQDKQVQPRKEAADPSASMKPSSQIDSSITECRLSDEKGRSANLGKDSQTRLLRVRAKSASAILLQGEFRQGERQVTSSVGTSQEHPKAPHTVLVNQLCVGSEGLPNFMESLYYKLQGCSKKDSQNHNANSFLAEVHIETPALKVSSSAANPILQDDRTSEVPDDDKGHGSVENSEPFLYLSVSTSTEEPTVAQCKKEAITNAKGSHLDSLRRALTWPHERNAIGQGSNPLSIRDSFIAQFFLPVINFGEPLDVGKWELGEDLQRIRKEYQRHYGSSELNKEEKLAKEMEPPNMREVMVVAAVEPVDTGKSELDEELQRRCDLCVCARNDYQVHEGKNELNTQAKPTNQAEHQKQSKVTVAARDISDLQPAMKVSKCPPSEKNIQLSKPESSQSRIRHEIYPAPQLLDDTSPISSPCDDVCLENNKYNYINLLHEVVENRGRWTRERGAAQPCPPMCQFCSADRTECEQVSSLQAVLIGLPNFTENIVLRHGNLSEIPPQSFQNFPNLHFLTITGFPVSSLTDLTFSTIPVNSLRSLDLSNNQLLSCHIEPTTFSSLGALEELTLNNNSLDILQSPWFLGLSALSKLSLALNRISYLPPRMFENLARLEELVISSNQIQYLSMDTFYGLASLARLDLSNNKILFINNEVFQPLQALRHLLLSDNKLTALPVLPNSIATLFLHANPWDCSCQLVNSVVPWADRIQESALVLCSTPASLSGFQVTSAKLEGCSSPSSASESNFLPQTVFNLIFLCVFLGGIFIGTMVCTALCCFLKHCKCPLTNKAENKRSFLNKFTSVSLEKATATQADLQILGSFPVISNTVIGFEVNNLAKGSCDQLYDTCRTYNMEQTRSTVERPLVALLLVDKVTNKAVVTLREKGSETGVANLNQSLWQTREEQIHSTNQAPRFPDDPGQQCFAHGKHKFSGSPFQHRTPDQMERTEYDVGWRADTQLDGRTSRSDAAQPPQASIHIDFPAGSAMKIQRDGDVGCATASQRNESLGTGFNASQGQSEMAGETPTPTHRYPPSFVSPSRAEASEMRGWQDGFVERRGQDGFMERRRKDGFVERRPLKGRARSKASSQKADEDPKDYHWRLSKSNRKRLRNLSRVPSYEISPASSLSSSSSSCSVGSQPRKHISFPPRLSATSQTRKRSLVYKKPGRQQAGPNDAMVRDASTLEKLWECQICHCKESYPSSVTQRGLLQLADAPVPSKGLLDVASQALFSSTAPLKDHDTDQTLLISHQTAETLLVEDLLGSSPLPEPQLPFGISQGGPNEGEEESIYDYPPLLCANSAPGTVLSHQAPDRDIPAAEKTVTQLILKDEGGTGMVHTLTEMGSLKVHSIKNAKVRSLGEEMYNAQAQMEALVRTFEESSVDKEKAWVDTSSDMMELSSCQADSSSSETNDSEAGDSQLQEAKNITSSGLLVQRMFQIDFPLPDEE</sequence>
<dbReference type="PANTHER" id="PTHR24366">
    <property type="entry name" value="IG(IMMUNOGLOBULIN) AND LRR(LEUCINE RICH REPEAT) DOMAINS"/>
    <property type="match status" value="1"/>
</dbReference>
<feature type="transmembrane region" description="Helical" evidence="5">
    <location>
        <begin position="260"/>
        <end position="284"/>
    </location>
</feature>
<evidence type="ECO:0000313" key="8">
    <source>
        <dbReference type="Proteomes" id="UP001190640"/>
    </source>
</evidence>
<feature type="region of interest" description="Disordered" evidence="4">
    <location>
        <begin position="432"/>
        <end position="458"/>
    </location>
</feature>
<evidence type="ECO:0000256" key="1">
    <source>
        <dbReference type="ARBA" id="ARBA00022614"/>
    </source>
</evidence>
<dbReference type="SMART" id="SM00369">
    <property type="entry name" value="LRR_TYP"/>
    <property type="match status" value="11"/>
</dbReference>
<dbReference type="FunFam" id="3.80.10.10:FF:001164">
    <property type="entry name" value="GH01279p"/>
    <property type="match status" value="1"/>
</dbReference>
<accession>A0AA97KCQ0</accession>
<keyword evidence="2 6" id="KW-0732">Signal</keyword>
<keyword evidence="3" id="KW-0677">Repeat</keyword>
<dbReference type="RefSeq" id="XP_054853236.1">
    <property type="nucleotide sequence ID" value="XM_054997261.1"/>
</dbReference>
<feature type="region of interest" description="Disordered" evidence="4">
    <location>
        <begin position="658"/>
        <end position="679"/>
    </location>
</feature>
<feature type="compositionally biased region" description="Basic and acidic residues" evidence="4">
    <location>
        <begin position="1365"/>
        <end position="1375"/>
    </location>
</feature>
<dbReference type="InterPro" id="IPR000483">
    <property type="entry name" value="Cys-rich_flank_reg_C"/>
</dbReference>
<evidence type="ECO:0000259" key="7">
    <source>
        <dbReference type="SMART" id="SM00082"/>
    </source>
</evidence>
<feature type="compositionally biased region" description="Polar residues" evidence="4">
    <location>
        <begin position="666"/>
        <end position="678"/>
    </location>
</feature>
<dbReference type="Proteomes" id="UP001190640">
    <property type="component" value="Chromosome 14"/>
</dbReference>
<feature type="compositionally biased region" description="Polar residues" evidence="4">
    <location>
        <begin position="1282"/>
        <end position="1294"/>
    </location>
</feature>
<feature type="compositionally biased region" description="Basic residues" evidence="4">
    <location>
        <begin position="1376"/>
        <end position="1387"/>
    </location>
</feature>
<dbReference type="KEGG" id="emc:129341903"/>
<keyword evidence="5" id="KW-0812">Transmembrane</keyword>